<evidence type="ECO:0000256" key="1">
    <source>
        <dbReference type="SAM" id="Phobius"/>
    </source>
</evidence>
<evidence type="ECO:0000313" key="4">
    <source>
        <dbReference type="Proteomes" id="UP001445335"/>
    </source>
</evidence>
<protein>
    <recommendedName>
        <fullName evidence="2">ABM domain-containing protein</fullName>
    </recommendedName>
</protein>
<keyword evidence="1" id="KW-1133">Transmembrane helix</keyword>
<name>A0AAW1RNT8_9CHLO</name>
<feature type="transmembrane region" description="Helical" evidence="1">
    <location>
        <begin position="12"/>
        <end position="31"/>
    </location>
</feature>
<dbReference type="PANTHER" id="PTHR40624:SF1">
    <property type="entry name" value="BIOSYNTHESIS MONOOXYGENASE, PUTATIVE (AFU_ORTHOLOGUE AFUA_1G12025)-RELATED"/>
    <property type="match status" value="1"/>
</dbReference>
<accession>A0AAW1RNT8</accession>
<dbReference type="PANTHER" id="PTHR40624">
    <property type="entry name" value="BIOSYNTHESIS MONOOXYGENASE, PUTATIVE (AFU_ORTHOLOGUE AFUA_1G12025)-RELATED"/>
    <property type="match status" value="1"/>
</dbReference>
<keyword evidence="4" id="KW-1185">Reference proteome</keyword>
<dbReference type="SUPFAM" id="SSF54909">
    <property type="entry name" value="Dimeric alpha+beta barrel"/>
    <property type="match status" value="1"/>
</dbReference>
<comment type="caution">
    <text evidence="3">The sequence shown here is derived from an EMBL/GenBank/DDBJ whole genome shotgun (WGS) entry which is preliminary data.</text>
</comment>
<dbReference type="AlphaFoldDB" id="A0AAW1RNT8"/>
<dbReference type="EMBL" id="JALJOU010000029">
    <property type="protein sequence ID" value="KAK9835210.1"/>
    <property type="molecule type" value="Genomic_DNA"/>
</dbReference>
<evidence type="ECO:0000259" key="2">
    <source>
        <dbReference type="Pfam" id="PF03992"/>
    </source>
</evidence>
<sequence>MAGSERGQLIGALASSVVLFVGGAVVSTFWSTRRRLGSDKKHKKAFLLVITCEFHSEADRTTFLQEFGRLAKYVHASEPDTLAYETAIADSNPLKVLIYERYAHKPALVDVHQKSAAYARFKEAVSTAGIEFKVKVGQSYYETDLGYM</sequence>
<organism evidence="3 4">
    <name type="scientific">Elliptochloris bilobata</name>
    <dbReference type="NCBI Taxonomy" id="381761"/>
    <lineage>
        <taxon>Eukaryota</taxon>
        <taxon>Viridiplantae</taxon>
        <taxon>Chlorophyta</taxon>
        <taxon>core chlorophytes</taxon>
        <taxon>Trebouxiophyceae</taxon>
        <taxon>Trebouxiophyceae incertae sedis</taxon>
        <taxon>Elliptochloris clade</taxon>
        <taxon>Elliptochloris</taxon>
    </lineage>
</organism>
<keyword evidence="1" id="KW-0812">Transmembrane</keyword>
<dbReference type="Pfam" id="PF03992">
    <property type="entry name" value="ABM"/>
    <property type="match status" value="1"/>
</dbReference>
<proteinExistence type="predicted"/>
<evidence type="ECO:0000313" key="3">
    <source>
        <dbReference type="EMBL" id="KAK9835210.1"/>
    </source>
</evidence>
<reference evidence="3 4" key="1">
    <citation type="journal article" date="2024" name="Nat. Commun.">
        <title>Phylogenomics reveals the evolutionary origins of lichenization in chlorophyte algae.</title>
        <authorList>
            <person name="Puginier C."/>
            <person name="Libourel C."/>
            <person name="Otte J."/>
            <person name="Skaloud P."/>
            <person name="Haon M."/>
            <person name="Grisel S."/>
            <person name="Petersen M."/>
            <person name="Berrin J.G."/>
            <person name="Delaux P.M."/>
            <person name="Dal Grande F."/>
            <person name="Keller J."/>
        </authorList>
    </citation>
    <scope>NUCLEOTIDE SEQUENCE [LARGE SCALE GENOMIC DNA]</scope>
    <source>
        <strain evidence="3 4">SAG 245.80</strain>
    </source>
</reference>
<dbReference type="InterPro" id="IPR007138">
    <property type="entry name" value="ABM_dom"/>
</dbReference>
<dbReference type="Proteomes" id="UP001445335">
    <property type="component" value="Unassembled WGS sequence"/>
</dbReference>
<keyword evidence="1" id="KW-0472">Membrane</keyword>
<dbReference type="InterPro" id="IPR011008">
    <property type="entry name" value="Dimeric_a/b-barrel"/>
</dbReference>
<gene>
    <name evidence="3" type="ORF">WJX81_005911</name>
</gene>
<dbReference type="Gene3D" id="3.30.70.100">
    <property type="match status" value="1"/>
</dbReference>
<feature type="domain" description="ABM" evidence="2">
    <location>
        <begin position="49"/>
        <end position="123"/>
    </location>
</feature>